<dbReference type="PANTHER" id="PTHR47186:SF3">
    <property type="entry name" value="OS09G0267800 PROTEIN"/>
    <property type="match status" value="1"/>
</dbReference>
<reference evidence="1 2" key="1">
    <citation type="submission" date="2019-07" db="EMBL/GenBank/DDBJ databases">
        <title>Genome assembly of two rare yeast pathogens: Diutina rugosa and Trichomonascus ciferrii.</title>
        <authorList>
            <person name="Mixao V."/>
            <person name="Saus E."/>
            <person name="Hansen A."/>
            <person name="Lass-Flor C."/>
            <person name="Gabaldon T."/>
        </authorList>
    </citation>
    <scope>NUCLEOTIDE SEQUENCE [LARGE SCALE GENOMIC DNA]</scope>
    <source>
        <strain evidence="1 2">CBS 613</strain>
    </source>
</reference>
<dbReference type="RefSeq" id="XP_034011247.1">
    <property type="nucleotide sequence ID" value="XM_034156740.1"/>
</dbReference>
<keyword evidence="2" id="KW-1185">Reference proteome</keyword>
<proteinExistence type="predicted"/>
<sequence length="705" mass="79691">MRLPWELVTAVFAEADTATKCRLAQALPPLRSVPLDYHYICGGDNAPVLNLFHHVHCHVSIAGYDQLYLRDLDHDHVESLAVEVGNQPRRYYFDDVAFKVVEFTMVASPPPPQLHEIVPYSQFSSLHTLRVLNGYPWTCNRRCRVIVDLGSHGALTTLELAQVDIALRTLPPTLTELTVRFSTLVEPPTAVPPTTLESLSVVHCPDGHERGRWYAQSIDASRHTLKSIKYSQPVSPELGLVLAKGEFPHLTSVDIPDCPDQLLWQPIPSVTRLTLNCNHGQVYYYLTRLELTKFWWNSEVPECPHLVEFKAAKVFIDDDVAMLPLPKVTVFDMSWMMAGSAPFSWDLVHLPRHLRRLRLRSMRLRQFPMDKFDHIGSIDMSDNLLEEIGDIDASEINIERNPLSRLTLSTAQKVVVDNVTTATFSPQLTSLSIDVTKLSSWQSLAGVTNLHHLHLRCGSAKWSTIDVKSFSRPSQASSPSRLAATLPQTLESLHIEAEAVDDRQLQFEPGCQLSELRMQCDEFGRFPLPPHVQKLHVECGVFRLRPDYPRGLTQLSISTWFDRAGPRIIGDNPQIFFAQFHQLQSLILRGCNIEMADSPLVLPATLHQLRIEAFQVQAVRLQFDPPGPTELQSLTIRNCYIEVPVRKCSLNFADLGHNQRSQHAKLTHFDTDEIPEGEFPESLVAVHSGYGRHADYLNPRYIGRG</sequence>
<dbReference type="PANTHER" id="PTHR47186">
    <property type="entry name" value="LEUCINE-RICH REPEAT-CONTAINING PROTEIN 57"/>
    <property type="match status" value="1"/>
</dbReference>
<evidence type="ECO:0000313" key="1">
    <source>
        <dbReference type="EMBL" id="KAA8900108.1"/>
    </source>
</evidence>
<name>A0A642UNH6_DIURU</name>
<dbReference type="EMBL" id="SWFT01000116">
    <property type="protein sequence ID" value="KAA8900108.1"/>
    <property type="molecule type" value="Genomic_DNA"/>
</dbReference>
<gene>
    <name evidence="1" type="ORF">DIURU_003924</name>
</gene>
<dbReference type="GeneID" id="54782575"/>
<dbReference type="SUPFAM" id="SSF52058">
    <property type="entry name" value="L domain-like"/>
    <property type="match status" value="1"/>
</dbReference>
<dbReference type="InterPro" id="IPR032675">
    <property type="entry name" value="LRR_dom_sf"/>
</dbReference>
<dbReference type="Proteomes" id="UP000449547">
    <property type="component" value="Unassembled WGS sequence"/>
</dbReference>
<evidence type="ECO:0000313" key="2">
    <source>
        <dbReference type="Proteomes" id="UP000449547"/>
    </source>
</evidence>
<comment type="caution">
    <text evidence="1">The sequence shown here is derived from an EMBL/GenBank/DDBJ whole genome shotgun (WGS) entry which is preliminary data.</text>
</comment>
<dbReference type="AlphaFoldDB" id="A0A642UNH6"/>
<organism evidence="1 2">
    <name type="scientific">Diutina rugosa</name>
    <name type="common">Yeast</name>
    <name type="synonym">Candida rugosa</name>
    <dbReference type="NCBI Taxonomy" id="5481"/>
    <lineage>
        <taxon>Eukaryota</taxon>
        <taxon>Fungi</taxon>
        <taxon>Dikarya</taxon>
        <taxon>Ascomycota</taxon>
        <taxon>Saccharomycotina</taxon>
        <taxon>Pichiomycetes</taxon>
        <taxon>Debaryomycetaceae</taxon>
        <taxon>Diutina</taxon>
    </lineage>
</organism>
<accession>A0A642UNH6</accession>
<protein>
    <submittedName>
        <fullName evidence="1">Uncharacterized protein</fullName>
    </submittedName>
</protein>
<dbReference type="Gene3D" id="3.80.10.10">
    <property type="entry name" value="Ribonuclease Inhibitor"/>
    <property type="match status" value="2"/>
</dbReference>
<dbReference type="VEuPathDB" id="FungiDB:DIURU_003924"/>